<dbReference type="HOGENOM" id="CLU_2303259_0_0_7"/>
<dbReference type="STRING" id="443144.GM21_4082"/>
<dbReference type="EMBL" id="CP001661">
    <property type="protein sequence ID" value="ACT20097.1"/>
    <property type="molecule type" value="Genomic_DNA"/>
</dbReference>
<dbReference type="PANTHER" id="PTHR38763">
    <property type="entry name" value="MAJOR OUTER MEMBRANE PROLIPOPROTEIN LPP"/>
    <property type="match status" value="1"/>
</dbReference>
<dbReference type="NCBIfam" id="NF040598">
    <property type="entry name" value="Ala_zip_lipo"/>
    <property type="match status" value="1"/>
</dbReference>
<feature type="region of interest" description="Disordered" evidence="1">
    <location>
        <begin position="70"/>
        <end position="114"/>
    </location>
</feature>
<dbReference type="OrthoDB" id="5398662at2"/>
<feature type="chain" id="PRO_5002963619" evidence="2">
    <location>
        <begin position="20"/>
        <end position="114"/>
    </location>
</feature>
<proteinExistence type="predicted"/>
<dbReference type="KEGG" id="gem:GM21_4082"/>
<feature type="signal peptide" evidence="2">
    <location>
        <begin position="1"/>
        <end position="19"/>
    </location>
</feature>
<gene>
    <name evidence="3" type="ordered locus">GM21_4082</name>
</gene>
<name>C6E9J7_GEOSM</name>
<evidence type="ECO:0000256" key="1">
    <source>
        <dbReference type="SAM" id="MobiDB-lite"/>
    </source>
</evidence>
<accession>C6E9J7</accession>
<dbReference type="AlphaFoldDB" id="C6E9J7"/>
<evidence type="ECO:0000256" key="2">
    <source>
        <dbReference type="SAM" id="SignalP"/>
    </source>
</evidence>
<keyword evidence="3" id="KW-0449">Lipoprotein</keyword>
<dbReference type="PROSITE" id="PS51257">
    <property type="entry name" value="PROKAR_LIPOPROTEIN"/>
    <property type="match status" value="1"/>
</dbReference>
<evidence type="ECO:0000313" key="3">
    <source>
        <dbReference type="EMBL" id="ACT20097.1"/>
    </source>
</evidence>
<dbReference type="InterPro" id="IPR021793">
    <property type="entry name" value="Oprl"/>
</dbReference>
<keyword evidence="2" id="KW-0732">Signal</keyword>
<reference evidence="3" key="1">
    <citation type="submission" date="2009-07" db="EMBL/GenBank/DDBJ databases">
        <title>Complete sequence of Geobacter sp. M21.</title>
        <authorList>
            <consortium name="US DOE Joint Genome Institute"/>
            <person name="Lucas S."/>
            <person name="Copeland A."/>
            <person name="Lapidus A."/>
            <person name="Glavina del Rio T."/>
            <person name="Dalin E."/>
            <person name="Tice H."/>
            <person name="Bruce D."/>
            <person name="Goodwin L."/>
            <person name="Pitluck S."/>
            <person name="Saunders E."/>
            <person name="Brettin T."/>
            <person name="Detter J.C."/>
            <person name="Han C."/>
            <person name="Larimer F."/>
            <person name="Land M."/>
            <person name="Hauser L."/>
            <person name="Kyrpides N."/>
            <person name="Ovchinnikova G."/>
            <person name="Lovley D."/>
        </authorList>
    </citation>
    <scope>NUCLEOTIDE SEQUENCE [LARGE SCALE GENOMIC DNA]</scope>
    <source>
        <strain evidence="3">M21</strain>
    </source>
</reference>
<protein>
    <submittedName>
        <fullName evidence="3">Lipoprotein, putative</fullName>
    </submittedName>
</protein>
<dbReference type="Pfam" id="PF11839">
    <property type="entry name" value="Alanine_zipper"/>
    <property type="match status" value="1"/>
</dbReference>
<feature type="compositionally biased region" description="Basic and acidic residues" evidence="1">
    <location>
        <begin position="75"/>
        <end position="105"/>
    </location>
</feature>
<dbReference type="PANTHER" id="PTHR38763:SF1">
    <property type="entry name" value="MAJOR OUTER MEMBRANE LIPOPROTEIN LPP"/>
    <property type="match status" value="1"/>
</dbReference>
<sequence length="114" mass="11951">MKKGTLLITMLVVSAVTMAGCATSGDLARVETQERAIGAKADQALQEAQAAKATADAAKAQADAAALRAENAAKAAEERERLAAEKEQAAAEREKVANEKGERADAAFYKSMRK</sequence>
<organism evidence="3">
    <name type="scientific">Geobacter sp. (strain M21)</name>
    <dbReference type="NCBI Taxonomy" id="443144"/>
    <lineage>
        <taxon>Bacteria</taxon>
        <taxon>Pseudomonadati</taxon>
        <taxon>Thermodesulfobacteriota</taxon>
        <taxon>Desulfuromonadia</taxon>
        <taxon>Geobacterales</taxon>
        <taxon>Geobacteraceae</taxon>
        <taxon>Geobacter</taxon>
    </lineage>
</organism>
<dbReference type="InterPro" id="IPR016367">
    <property type="entry name" value="MOM_Lpp"/>
</dbReference>